<comment type="caution">
    <text evidence="2">The sequence shown here is derived from an EMBL/GenBank/DDBJ whole genome shotgun (WGS) entry which is preliminary data.</text>
</comment>
<dbReference type="Pfam" id="PF19741">
    <property type="entry name" value="DUF6230"/>
    <property type="match status" value="1"/>
</dbReference>
<organism evidence="2 3">
    <name type="scientific">Halorientalis brevis</name>
    <dbReference type="NCBI Taxonomy" id="1126241"/>
    <lineage>
        <taxon>Archaea</taxon>
        <taxon>Methanobacteriati</taxon>
        <taxon>Methanobacteriota</taxon>
        <taxon>Stenosarchaea group</taxon>
        <taxon>Halobacteria</taxon>
        <taxon>Halobacteriales</taxon>
        <taxon>Haloarculaceae</taxon>
        <taxon>Halorientalis</taxon>
    </lineage>
</organism>
<gene>
    <name evidence="2" type="ORF">ACFR9U_10325</name>
</gene>
<dbReference type="InterPro" id="IPR046198">
    <property type="entry name" value="DUF6230"/>
</dbReference>
<dbReference type="EMBL" id="JBHUDJ010000003">
    <property type="protein sequence ID" value="MFD1587381.1"/>
    <property type="molecule type" value="Genomic_DNA"/>
</dbReference>
<feature type="region of interest" description="Disordered" evidence="1">
    <location>
        <begin position="149"/>
        <end position="174"/>
    </location>
</feature>
<evidence type="ECO:0000256" key="1">
    <source>
        <dbReference type="SAM" id="MobiDB-lite"/>
    </source>
</evidence>
<protein>
    <submittedName>
        <fullName evidence="2">DUF6230 family protein</fullName>
    </submittedName>
</protein>
<proteinExistence type="predicted"/>
<sequence length="212" mass="22844">MYDTNLLAKSTGASLGVVALVGVLFLSTGTAFAMPVAGIGGFQIQADSIEGDDLLLYPGLADGSNEDDYPHSIVELRNNEIEDLRLTKTLDLSDYSDSVDGRARLVIESGGTVTIDRLLLKTPKLSADEATFSGLEISESDSDTLEESFSIRAPSDPPDTRQIELDGGSNPGLEMTDANIRATYLATDEITLPDLELKFQYDSDDDGDYEYT</sequence>
<reference evidence="2 3" key="1">
    <citation type="journal article" date="2019" name="Int. J. Syst. Evol. Microbiol.">
        <title>The Global Catalogue of Microorganisms (GCM) 10K type strain sequencing project: providing services to taxonomists for standard genome sequencing and annotation.</title>
        <authorList>
            <consortium name="The Broad Institute Genomics Platform"/>
            <consortium name="The Broad Institute Genome Sequencing Center for Infectious Disease"/>
            <person name="Wu L."/>
            <person name="Ma J."/>
        </authorList>
    </citation>
    <scope>NUCLEOTIDE SEQUENCE [LARGE SCALE GENOMIC DNA]</scope>
    <source>
        <strain evidence="2 3">CGMCC 1.12125</strain>
    </source>
</reference>
<accession>A0ABD6CAI5</accession>
<keyword evidence="3" id="KW-1185">Reference proteome</keyword>
<evidence type="ECO:0000313" key="3">
    <source>
        <dbReference type="Proteomes" id="UP001597119"/>
    </source>
</evidence>
<dbReference type="RefSeq" id="WP_247373734.1">
    <property type="nucleotide sequence ID" value="NZ_JALLGV010000001.1"/>
</dbReference>
<dbReference type="AlphaFoldDB" id="A0ABD6CAI5"/>
<dbReference type="Proteomes" id="UP001597119">
    <property type="component" value="Unassembled WGS sequence"/>
</dbReference>
<name>A0ABD6CAI5_9EURY</name>
<evidence type="ECO:0000313" key="2">
    <source>
        <dbReference type="EMBL" id="MFD1587381.1"/>
    </source>
</evidence>